<dbReference type="NCBIfam" id="TIGR00838">
    <property type="entry name" value="argH"/>
    <property type="match status" value="1"/>
</dbReference>
<dbReference type="InterPro" id="IPR029419">
    <property type="entry name" value="Arg_succ_lyase_C"/>
</dbReference>
<dbReference type="FunFam" id="1.10.275.10:FF:000002">
    <property type="entry name" value="Argininosuccinate lyase"/>
    <property type="match status" value="1"/>
</dbReference>
<dbReference type="CDD" id="cd01359">
    <property type="entry name" value="Argininosuccinate_lyase"/>
    <property type="match status" value="1"/>
</dbReference>
<dbReference type="Pfam" id="PF14698">
    <property type="entry name" value="ASL_C2"/>
    <property type="match status" value="1"/>
</dbReference>
<accession>A0A3B0V8G0</accession>
<dbReference type="PANTHER" id="PTHR43814:SF1">
    <property type="entry name" value="ARGININOSUCCINATE LYASE"/>
    <property type="match status" value="1"/>
</dbReference>
<dbReference type="PRINTS" id="PR00145">
    <property type="entry name" value="ARGSUCLYASE"/>
</dbReference>
<dbReference type="AlphaFoldDB" id="A0A3B0V8G0"/>
<dbReference type="PANTHER" id="PTHR43814">
    <property type="entry name" value="ARGININOSUCCINATE LYASE"/>
    <property type="match status" value="1"/>
</dbReference>
<proteinExistence type="inferred from homology"/>
<dbReference type="HAMAP" id="MF_00006">
    <property type="entry name" value="Arg_succ_lyase"/>
    <property type="match status" value="1"/>
</dbReference>
<gene>
    <name evidence="3" type="ORF">MNBD_DELTA03-673</name>
</gene>
<evidence type="ECO:0000259" key="2">
    <source>
        <dbReference type="Pfam" id="PF14698"/>
    </source>
</evidence>
<dbReference type="Gene3D" id="1.20.200.10">
    <property type="entry name" value="Fumarase/aspartase (Central domain)"/>
    <property type="match status" value="1"/>
</dbReference>
<dbReference type="InterPro" id="IPR020557">
    <property type="entry name" value="Fumarate_lyase_CS"/>
</dbReference>
<dbReference type="FunFam" id="1.10.40.30:FF:000001">
    <property type="entry name" value="Argininosuccinate lyase"/>
    <property type="match status" value="1"/>
</dbReference>
<dbReference type="GO" id="GO:0004056">
    <property type="term" value="F:argininosuccinate lyase activity"/>
    <property type="evidence" value="ECO:0007669"/>
    <property type="project" value="UniProtKB-EC"/>
</dbReference>
<organism evidence="3">
    <name type="scientific">hydrothermal vent metagenome</name>
    <dbReference type="NCBI Taxonomy" id="652676"/>
    <lineage>
        <taxon>unclassified sequences</taxon>
        <taxon>metagenomes</taxon>
        <taxon>ecological metagenomes</taxon>
    </lineage>
</organism>
<dbReference type="InterPro" id="IPR009049">
    <property type="entry name" value="Argininosuccinate_lyase"/>
</dbReference>
<sequence length="464" mass="51559">MTSSKNTNAKLWGGRFQEQTAASVEAFTASVQYDNRLYRHDIAGSKAHAEMLAHQGLITAEEGKLIQQGLDEIEREIERGDFIFKPELEDIHMNIEKALVEKIGPAGERLHTARSRNDQVALDIRLYLREVSLNFNDLLKNLQLALVTLARKYQHTIMPGYTHMQRAQPILTAHHLLAYFEMFGRDRERLSDGLKRINIMPLGSAALAGTGLPIDREFVAAELGFPKVSANSMDSVADRDFVVEFLAAAALIQLHLSRLSEELVIWATEEFSFIRLADSFCTGSSIMPQKKNPDIPELIRGKSGRVTGNLMAILTLIKGLPMTYNRDLQEDKEPLFDTIDTVGPSISIMTELLAHLEFNEERLTQATIGGYMTATDLADYLVRKNIPFRQAHSIVGRTVAYGLEKGLELDEMKLEELRRFSELIDDDVFAVLSAAGSVNSRTSIGGTAGASVAAALDKALQELQ</sequence>
<feature type="domain" description="Fumarate lyase N-terminal" evidence="1">
    <location>
        <begin position="14"/>
        <end position="308"/>
    </location>
</feature>
<dbReference type="Gene3D" id="1.10.40.30">
    <property type="entry name" value="Fumarase/aspartase (C-terminal domain)"/>
    <property type="match status" value="1"/>
</dbReference>
<dbReference type="SUPFAM" id="SSF48557">
    <property type="entry name" value="L-aspartase-like"/>
    <property type="match status" value="1"/>
</dbReference>
<dbReference type="InterPro" id="IPR000362">
    <property type="entry name" value="Fumarate_lyase_fam"/>
</dbReference>
<dbReference type="InterPro" id="IPR024083">
    <property type="entry name" value="Fumarase/histidase_N"/>
</dbReference>
<evidence type="ECO:0000313" key="3">
    <source>
        <dbReference type="EMBL" id="VAW35052.1"/>
    </source>
</evidence>
<dbReference type="PRINTS" id="PR00149">
    <property type="entry name" value="FUMRATELYASE"/>
</dbReference>
<dbReference type="EC" id="4.3.2.1" evidence="3"/>
<feature type="domain" description="Argininosuccinate lyase C-terminal" evidence="2">
    <location>
        <begin position="371"/>
        <end position="439"/>
    </location>
</feature>
<dbReference type="GO" id="GO:0005829">
    <property type="term" value="C:cytosol"/>
    <property type="evidence" value="ECO:0007669"/>
    <property type="project" value="TreeGrafter"/>
</dbReference>
<dbReference type="GO" id="GO:0042450">
    <property type="term" value="P:L-arginine biosynthetic process via ornithine"/>
    <property type="evidence" value="ECO:0007669"/>
    <property type="project" value="InterPro"/>
</dbReference>
<dbReference type="EMBL" id="UOEX01000112">
    <property type="protein sequence ID" value="VAW35052.1"/>
    <property type="molecule type" value="Genomic_DNA"/>
</dbReference>
<dbReference type="Pfam" id="PF00206">
    <property type="entry name" value="Lyase_1"/>
    <property type="match status" value="1"/>
</dbReference>
<evidence type="ECO:0000259" key="1">
    <source>
        <dbReference type="Pfam" id="PF00206"/>
    </source>
</evidence>
<protein>
    <submittedName>
        <fullName evidence="3">Argininosuccinate lyase</fullName>
        <ecNumber evidence="3">4.3.2.1</ecNumber>
    </submittedName>
</protein>
<reference evidence="3" key="1">
    <citation type="submission" date="2018-06" db="EMBL/GenBank/DDBJ databases">
        <authorList>
            <person name="Zhirakovskaya E."/>
        </authorList>
    </citation>
    <scope>NUCLEOTIDE SEQUENCE</scope>
</reference>
<dbReference type="FunFam" id="1.20.200.10:FF:000015">
    <property type="entry name" value="argininosuccinate lyase isoform X2"/>
    <property type="match status" value="1"/>
</dbReference>
<dbReference type="InterPro" id="IPR022761">
    <property type="entry name" value="Fumarate_lyase_N"/>
</dbReference>
<name>A0A3B0V8G0_9ZZZZ</name>
<dbReference type="InterPro" id="IPR008948">
    <property type="entry name" value="L-Aspartase-like"/>
</dbReference>
<dbReference type="Gene3D" id="1.10.275.10">
    <property type="entry name" value="Fumarase/aspartase (N-terminal domain)"/>
    <property type="match status" value="1"/>
</dbReference>
<dbReference type="PROSITE" id="PS00163">
    <property type="entry name" value="FUMARATE_LYASES"/>
    <property type="match status" value="1"/>
</dbReference>
<keyword evidence="3" id="KW-0456">Lyase</keyword>